<reference evidence="1 2" key="1">
    <citation type="journal article" date="2018" name="Mol. Plant">
        <title>The genome of Artemisia annua provides insight into the evolution of Asteraceae family and artemisinin biosynthesis.</title>
        <authorList>
            <person name="Shen Q."/>
            <person name="Zhang L."/>
            <person name="Liao Z."/>
            <person name="Wang S."/>
            <person name="Yan T."/>
            <person name="Shi P."/>
            <person name="Liu M."/>
            <person name="Fu X."/>
            <person name="Pan Q."/>
            <person name="Wang Y."/>
            <person name="Lv Z."/>
            <person name="Lu X."/>
            <person name="Zhang F."/>
            <person name="Jiang W."/>
            <person name="Ma Y."/>
            <person name="Chen M."/>
            <person name="Hao X."/>
            <person name="Li L."/>
            <person name="Tang Y."/>
            <person name="Lv G."/>
            <person name="Zhou Y."/>
            <person name="Sun X."/>
            <person name="Brodelius P.E."/>
            <person name="Rose J.K.C."/>
            <person name="Tang K."/>
        </authorList>
    </citation>
    <scope>NUCLEOTIDE SEQUENCE [LARGE SCALE GENOMIC DNA]</scope>
    <source>
        <strain evidence="2">cv. Huhao1</strain>
        <tissue evidence="1">Leaf</tissue>
    </source>
</reference>
<keyword evidence="2" id="KW-1185">Reference proteome</keyword>
<name>A0A2U1LWH4_ARTAN</name>
<gene>
    <name evidence="1" type="ORF">CTI12_AA446310</name>
</gene>
<sequence length="118" mass="13100">MGEDQSTMCRISLHLPVVVVLQIGLWLKVSVAAKYICGTKTHPVNEVIGHQKLHESKSHCVRKRARTTSPRSAYLEDATTTDNGYAYLQQQQPANFLTKRSVENEHVGSSDVADEHVG</sequence>
<comment type="caution">
    <text evidence="1">The sequence shown here is derived from an EMBL/GenBank/DDBJ whole genome shotgun (WGS) entry which is preliminary data.</text>
</comment>
<dbReference type="Proteomes" id="UP000245207">
    <property type="component" value="Unassembled WGS sequence"/>
</dbReference>
<evidence type="ECO:0000313" key="2">
    <source>
        <dbReference type="Proteomes" id="UP000245207"/>
    </source>
</evidence>
<dbReference type="AlphaFoldDB" id="A0A2U1LWH4"/>
<organism evidence="1 2">
    <name type="scientific">Artemisia annua</name>
    <name type="common">Sweet wormwood</name>
    <dbReference type="NCBI Taxonomy" id="35608"/>
    <lineage>
        <taxon>Eukaryota</taxon>
        <taxon>Viridiplantae</taxon>
        <taxon>Streptophyta</taxon>
        <taxon>Embryophyta</taxon>
        <taxon>Tracheophyta</taxon>
        <taxon>Spermatophyta</taxon>
        <taxon>Magnoliopsida</taxon>
        <taxon>eudicotyledons</taxon>
        <taxon>Gunneridae</taxon>
        <taxon>Pentapetalae</taxon>
        <taxon>asterids</taxon>
        <taxon>campanulids</taxon>
        <taxon>Asterales</taxon>
        <taxon>Asteraceae</taxon>
        <taxon>Asteroideae</taxon>
        <taxon>Anthemideae</taxon>
        <taxon>Artemisiinae</taxon>
        <taxon>Artemisia</taxon>
    </lineage>
</organism>
<dbReference type="EMBL" id="PKPP01007462">
    <property type="protein sequence ID" value="PWA53314.1"/>
    <property type="molecule type" value="Genomic_DNA"/>
</dbReference>
<proteinExistence type="predicted"/>
<protein>
    <submittedName>
        <fullName evidence="1">Uncharacterized protein</fullName>
    </submittedName>
</protein>
<accession>A0A2U1LWH4</accession>
<evidence type="ECO:0000313" key="1">
    <source>
        <dbReference type="EMBL" id="PWA53314.1"/>
    </source>
</evidence>